<evidence type="ECO:0000313" key="2">
    <source>
        <dbReference type="EMBL" id="RAW25408.1"/>
    </source>
</evidence>
<accession>A0A329RQH2</accession>
<name>A0A329RQH2_9STRA</name>
<dbReference type="AlphaFoldDB" id="A0A329RQH2"/>
<reference evidence="2 3" key="1">
    <citation type="submission" date="2018-01" db="EMBL/GenBank/DDBJ databases">
        <title>Draft genome of the strawberry crown rot pathogen Phytophthora cactorum.</title>
        <authorList>
            <person name="Armitage A.D."/>
            <person name="Lysoe E."/>
            <person name="Nellist C.F."/>
            <person name="Harrison R.J."/>
            <person name="Brurberg M.B."/>
        </authorList>
    </citation>
    <scope>NUCLEOTIDE SEQUENCE [LARGE SCALE GENOMIC DNA]</scope>
    <source>
        <strain evidence="2 3">10300</strain>
    </source>
</reference>
<comment type="caution">
    <text evidence="2">The sequence shown here is derived from an EMBL/GenBank/DDBJ whole genome shotgun (WGS) entry which is preliminary data.</text>
</comment>
<dbReference type="Proteomes" id="UP000688947">
    <property type="component" value="Unassembled WGS sequence"/>
</dbReference>
<dbReference type="OrthoDB" id="10271105at2759"/>
<evidence type="ECO:0000313" key="1">
    <source>
        <dbReference type="EMBL" id="KAG6955061.1"/>
    </source>
</evidence>
<dbReference type="Proteomes" id="UP000251314">
    <property type="component" value="Unassembled WGS sequence"/>
</dbReference>
<gene>
    <name evidence="1" type="ORF">JG687_00011434</name>
    <name evidence="2" type="ORF">PC110_g18175</name>
</gene>
<proteinExistence type="predicted"/>
<dbReference type="EMBL" id="JAENGZ010000701">
    <property type="protein sequence ID" value="KAG6955061.1"/>
    <property type="molecule type" value="Genomic_DNA"/>
</dbReference>
<reference evidence="1" key="2">
    <citation type="submission" date="2021-01" db="EMBL/GenBank/DDBJ databases">
        <title>Phytophthora aleatoria, a newly-described species from Pinus radiata is distinct from Phytophthora cactorum isolates based on comparative genomics.</title>
        <authorList>
            <person name="Mcdougal R."/>
            <person name="Panda P."/>
            <person name="Williams N."/>
            <person name="Studholme D.J."/>
        </authorList>
    </citation>
    <scope>NUCLEOTIDE SEQUENCE</scope>
    <source>
        <strain evidence="1">NZFS 3830</strain>
    </source>
</reference>
<protein>
    <submittedName>
        <fullName evidence="2">Uncharacterized protein</fullName>
    </submittedName>
</protein>
<dbReference type="EMBL" id="MJFZ01000755">
    <property type="protein sequence ID" value="RAW25408.1"/>
    <property type="molecule type" value="Genomic_DNA"/>
</dbReference>
<keyword evidence="3" id="KW-1185">Reference proteome</keyword>
<evidence type="ECO:0000313" key="3">
    <source>
        <dbReference type="Proteomes" id="UP000251314"/>
    </source>
</evidence>
<organism evidence="2 3">
    <name type="scientific">Phytophthora cactorum</name>
    <dbReference type="NCBI Taxonomy" id="29920"/>
    <lineage>
        <taxon>Eukaryota</taxon>
        <taxon>Sar</taxon>
        <taxon>Stramenopiles</taxon>
        <taxon>Oomycota</taxon>
        <taxon>Peronosporomycetes</taxon>
        <taxon>Peronosporales</taxon>
        <taxon>Peronosporaceae</taxon>
        <taxon>Phytophthora</taxon>
    </lineage>
</organism>
<dbReference type="VEuPathDB" id="FungiDB:PC110_g18175"/>
<sequence length="67" mass="7616">MKDTRRDSEVLSAKTMSSFMRDEYHEWLEWYVEGKKATDTAYESLCRCSGASRIATGSCSELPVASR</sequence>